<organism evidence="1">
    <name type="scientific">Anguilla anguilla</name>
    <name type="common">European freshwater eel</name>
    <name type="synonym">Muraena anguilla</name>
    <dbReference type="NCBI Taxonomy" id="7936"/>
    <lineage>
        <taxon>Eukaryota</taxon>
        <taxon>Metazoa</taxon>
        <taxon>Chordata</taxon>
        <taxon>Craniata</taxon>
        <taxon>Vertebrata</taxon>
        <taxon>Euteleostomi</taxon>
        <taxon>Actinopterygii</taxon>
        <taxon>Neopterygii</taxon>
        <taxon>Teleostei</taxon>
        <taxon>Anguilliformes</taxon>
        <taxon>Anguillidae</taxon>
        <taxon>Anguilla</taxon>
    </lineage>
</organism>
<dbReference type="AlphaFoldDB" id="A0A0E9V923"/>
<reference evidence="1" key="1">
    <citation type="submission" date="2014-11" db="EMBL/GenBank/DDBJ databases">
        <authorList>
            <person name="Amaro Gonzalez C."/>
        </authorList>
    </citation>
    <scope>NUCLEOTIDE SEQUENCE</scope>
</reference>
<name>A0A0E9V923_ANGAN</name>
<protein>
    <submittedName>
        <fullName evidence="1">Uncharacterized protein</fullName>
    </submittedName>
</protein>
<accession>A0A0E9V923</accession>
<dbReference type="EMBL" id="GBXM01034066">
    <property type="protein sequence ID" value="JAH74511.1"/>
    <property type="molecule type" value="Transcribed_RNA"/>
</dbReference>
<proteinExistence type="predicted"/>
<reference evidence="1" key="2">
    <citation type="journal article" date="2015" name="Fish Shellfish Immunol.">
        <title>Early steps in the European eel (Anguilla anguilla)-Vibrio vulnificus interaction in the gills: Role of the RtxA13 toxin.</title>
        <authorList>
            <person name="Callol A."/>
            <person name="Pajuelo D."/>
            <person name="Ebbesson L."/>
            <person name="Teles M."/>
            <person name="MacKenzie S."/>
            <person name="Amaro C."/>
        </authorList>
    </citation>
    <scope>NUCLEOTIDE SEQUENCE</scope>
</reference>
<evidence type="ECO:0000313" key="1">
    <source>
        <dbReference type="EMBL" id="JAH74511.1"/>
    </source>
</evidence>
<sequence length="67" mass="7898">MFIHRSLPFCSKMYIIWQLLSSAGKGIHQSRFLYRLGFHCQTLRAYRYVRKISPGRTVSAIMELMDS</sequence>